<dbReference type="InterPro" id="IPR050238">
    <property type="entry name" value="DNA_Rep/Repair_Clamp_Loader"/>
</dbReference>
<dbReference type="AlphaFoldDB" id="A0A1J4XU50"/>
<comment type="caution">
    <text evidence="1">The sequence shown here is derived from an EMBL/GenBank/DDBJ whole genome shotgun (WGS) entry which is preliminary data.</text>
</comment>
<dbReference type="InterPro" id="IPR027417">
    <property type="entry name" value="P-loop_NTPase"/>
</dbReference>
<dbReference type="EMBL" id="MNWX01000037">
    <property type="protein sequence ID" value="OIO64843.1"/>
    <property type="molecule type" value="Genomic_DNA"/>
</dbReference>
<dbReference type="PANTHER" id="PTHR11669:SF8">
    <property type="entry name" value="DNA POLYMERASE III SUBUNIT DELTA"/>
    <property type="match status" value="1"/>
</dbReference>
<protein>
    <recommendedName>
        <fullName evidence="3">DNA polymerase III subunit delta</fullName>
    </recommendedName>
</protein>
<dbReference type="Gene3D" id="3.40.50.300">
    <property type="entry name" value="P-loop containing nucleotide triphosphate hydrolases"/>
    <property type="match status" value="1"/>
</dbReference>
<gene>
    <name evidence="1" type="ORF">AUJ30_02045</name>
</gene>
<dbReference type="Pfam" id="PF13177">
    <property type="entry name" value="DNA_pol3_delta2"/>
    <property type="match status" value="1"/>
</dbReference>
<dbReference type="GO" id="GO:0006261">
    <property type="term" value="P:DNA-templated DNA replication"/>
    <property type="evidence" value="ECO:0007669"/>
    <property type="project" value="TreeGrafter"/>
</dbReference>
<dbReference type="STRING" id="1805425.AUJ30_02045"/>
<proteinExistence type="predicted"/>
<dbReference type="SUPFAM" id="SSF52540">
    <property type="entry name" value="P-loop containing nucleoside triphosphate hydrolases"/>
    <property type="match status" value="1"/>
</dbReference>
<sequence length="230" mass="26345">MLNYQKIQEDFKKLIENDMLSHAYLFFGGDDEGYQEKFLFAQSLANFLENGIFEEPVVLLRETLIISPDVQRTIGIDSIRSLKYFLWQKATNSIRRVAIIKEAESLTPEAQNAALKIVEEPPESALIIFISNVEDNLFPALISRLQKIYFSRPNVNKIAPIKAGLAESIEKIIENNQIDDFLKSLINDLRKDSIKNSEQLKEALNRLVLMKQFNVNKKLQLKALISSISK</sequence>
<dbReference type="PANTHER" id="PTHR11669">
    <property type="entry name" value="REPLICATION FACTOR C / DNA POLYMERASE III GAMMA-TAU SUBUNIT"/>
    <property type="match status" value="1"/>
</dbReference>
<name>A0A1J4XU50_9BACT</name>
<organism evidence="1 2">
    <name type="scientific">Candidatus Wolfebacteria bacterium CG1_02_39_135</name>
    <dbReference type="NCBI Taxonomy" id="1805425"/>
    <lineage>
        <taxon>Bacteria</taxon>
        <taxon>Candidatus Wolfeibacteriota</taxon>
    </lineage>
</organism>
<reference evidence="1 2" key="1">
    <citation type="journal article" date="2016" name="Environ. Microbiol.">
        <title>Genomic resolution of a cold subsurface aquifer community provides metabolic insights for novel microbes adapted to high CO concentrations.</title>
        <authorList>
            <person name="Probst A.J."/>
            <person name="Castelle C.J."/>
            <person name="Singh A."/>
            <person name="Brown C.T."/>
            <person name="Anantharaman K."/>
            <person name="Sharon I."/>
            <person name="Hug L.A."/>
            <person name="Burstein D."/>
            <person name="Emerson J.B."/>
            <person name="Thomas B.C."/>
            <person name="Banfield J.F."/>
        </authorList>
    </citation>
    <scope>NUCLEOTIDE SEQUENCE [LARGE SCALE GENOMIC DNA]</scope>
    <source>
        <strain evidence="1">CG1_02_39_135</strain>
    </source>
</reference>
<evidence type="ECO:0000313" key="2">
    <source>
        <dbReference type="Proteomes" id="UP000182693"/>
    </source>
</evidence>
<evidence type="ECO:0008006" key="3">
    <source>
        <dbReference type="Google" id="ProtNLM"/>
    </source>
</evidence>
<evidence type="ECO:0000313" key="1">
    <source>
        <dbReference type="EMBL" id="OIO64843.1"/>
    </source>
</evidence>
<accession>A0A1J4XU50</accession>
<dbReference type="Proteomes" id="UP000182693">
    <property type="component" value="Unassembled WGS sequence"/>
</dbReference>